<dbReference type="InterPro" id="IPR001650">
    <property type="entry name" value="Helicase_C-like"/>
</dbReference>
<dbReference type="PANTHER" id="PTHR47959">
    <property type="entry name" value="ATP-DEPENDENT RNA HELICASE RHLE-RELATED"/>
    <property type="match status" value="1"/>
</dbReference>
<evidence type="ECO:0000313" key="11">
    <source>
        <dbReference type="Proteomes" id="UP000001542"/>
    </source>
</evidence>
<dbReference type="Pfam" id="PF00271">
    <property type="entry name" value="Helicase_C"/>
    <property type="match status" value="1"/>
</dbReference>
<proteinExistence type="predicted"/>
<feature type="domain" description="DEAD-box RNA helicase Q" evidence="9">
    <location>
        <begin position="91"/>
        <end position="119"/>
    </location>
</feature>
<dbReference type="RefSeq" id="XP_001327863.1">
    <property type="nucleotide sequence ID" value="XM_001327828.1"/>
</dbReference>
<dbReference type="Gene3D" id="3.40.50.300">
    <property type="entry name" value="P-loop containing nucleotide triphosphate hydrolases"/>
    <property type="match status" value="2"/>
</dbReference>
<feature type="compositionally biased region" description="Basic and acidic residues" evidence="6">
    <location>
        <begin position="37"/>
        <end position="47"/>
    </location>
</feature>
<keyword evidence="4" id="KW-0067">ATP-binding</keyword>
<dbReference type="FunCoup" id="A2DVG1">
    <property type="interactions" value="1007"/>
</dbReference>
<reference evidence="10" key="2">
    <citation type="journal article" date="2007" name="Science">
        <title>Draft genome sequence of the sexually transmitted pathogen Trichomonas vaginalis.</title>
        <authorList>
            <person name="Carlton J.M."/>
            <person name="Hirt R.P."/>
            <person name="Silva J.C."/>
            <person name="Delcher A.L."/>
            <person name="Schatz M."/>
            <person name="Zhao Q."/>
            <person name="Wortman J.R."/>
            <person name="Bidwell S.L."/>
            <person name="Alsmark U.C.M."/>
            <person name="Besteiro S."/>
            <person name="Sicheritz-Ponten T."/>
            <person name="Noel C.J."/>
            <person name="Dacks J.B."/>
            <person name="Foster P.G."/>
            <person name="Simillion C."/>
            <person name="Van de Peer Y."/>
            <person name="Miranda-Saavedra D."/>
            <person name="Barton G.J."/>
            <person name="Westrop G.D."/>
            <person name="Mueller S."/>
            <person name="Dessi D."/>
            <person name="Fiori P.L."/>
            <person name="Ren Q."/>
            <person name="Paulsen I."/>
            <person name="Zhang H."/>
            <person name="Bastida-Corcuera F.D."/>
            <person name="Simoes-Barbosa A."/>
            <person name="Brown M.T."/>
            <person name="Hayes R.D."/>
            <person name="Mukherjee M."/>
            <person name="Okumura C.Y."/>
            <person name="Schneider R."/>
            <person name="Smith A.J."/>
            <person name="Vanacova S."/>
            <person name="Villalvazo M."/>
            <person name="Haas B.J."/>
            <person name="Pertea M."/>
            <person name="Feldblyum T.V."/>
            <person name="Utterback T.R."/>
            <person name="Shu C.L."/>
            <person name="Osoegawa K."/>
            <person name="de Jong P.J."/>
            <person name="Hrdy I."/>
            <person name="Horvathova L."/>
            <person name="Zubacova Z."/>
            <person name="Dolezal P."/>
            <person name="Malik S.B."/>
            <person name="Logsdon J.M. Jr."/>
            <person name="Henze K."/>
            <person name="Gupta A."/>
            <person name="Wang C.C."/>
            <person name="Dunne R.L."/>
            <person name="Upcroft J.A."/>
            <person name="Upcroft P."/>
            <person name="White O."/>
            <person name="Salzberg S.L."/>
            <person name="Tang P."/>
            <person name="Chiu C.-H."/>
            <person name="Lee Y.-S."/>
            <person name="Embley T.M."/>
            <person name="Coombs G.H."/>
            <person name="Mottram J.C."/>
            <person name="Tachezy J."/>
            <person name="Fraser-Liggett C.M."/>
            <person name="Johnson P.J."/>
        </authorList>
    </citation>
    <scope>NUCLEOTIDE SEQUENCE [LARGE SCALE GENOMIC DNA]</scope>
    <source>
        <strain evidence="10">G3</strain>
    </source>
</reference>
<organism evidence="10 11">
    <name type="scientific">Trichomonas vaginalis (strain ATCC PRA-98 / G3)</name>
    <dbReference type="NCBI Taxonomy" id="412133"/>
    <lineage>
        <taxon>Eukaryota</taxon>
        <taxon>Metamonada</taxon>
        <taxon>Parabasalia</taxon>
        <taxon>Trichomonadida</taxon>
        <taxon>Trichomonadidae</taxon>
        <taxon>Trichomonas</taxon>
    </lineage>
</organism>
<dbReference type="SMART" id="SM00487">
    <property type="entry name" value="DEXDc"/>
    <property type="match status" value="1"/>
</dbReference>
<feature type="compositionally biased region" description="Gly residues" evidence="6">
    <location>
        <begin position="15"/>
        <end position="34"/>
    </location>
</feature>
<dbReference type="InterPro" id="IPR014014">
    <property type="entry name" value="RNA_helicase_DEAD_Q_motif"/>
</dbReference>
<dbReference type="PROSITE" id="PS51192">
    <property type="entry name" value="HELICASE_ATP_BIND_1"/>
    <property type="match status" value="1"/>
</dbReference>
<dbReference type="VEuPathDB" id="TrichDB:TVAGG3_0335560"/>
<dbReference type="GO" id="GO:0003724">
    <property type="term" value="F:RNA helicase activity"/>
    <property type="evidence" value="ECO:0000318"/>
    <property type="project" value="GO_Central"/>
</dbReference>
<keyword evidence="1" id="KW-0547">Nucleotide-binding</keyword>
<dbReference type="SMART" id="SM00490">
    <property type="entry name" value="HELICc"/>
    <property type="match status" value="1"/>
</dbReference>
<dbReference type="OMA" id="FTHRNGR"/>
<evidence type="ECO:0000256" key="5">
    <source>
        <dbReference type="PROSITE-ProRule" id="PRU00552"/>
    </source>
</evidence>
<keyword evidence="2" id="KW-0378">Hydrolase</keyword>
<feature type="domain" description="Helicase C-terminal" evidence="8">
    <location>
        <begin position="307"/>
        <end position="468"/>
    </location>
</feature>
<dbReference type="STRING" id="5722.A2DVG1"/>
<name>A2DVG1_TRIV3</name>
<feature type="region of interest" description="Disordered" evidence="6">
    <location>
        <begin position="1"/>
        <end position="63"/>
    </location>
</feature>
<dbReference type="PROSITE" id="PS51195">
    <property type="entry name" value="Q_MOTIF"/>
    <property type="match status" value="1"/>
</dbReference>
<feature type="domain" description="Helicase ATP-binding" evidence="7">
    <location>
        <begin position="124"/>
        <end position="296"/>
    </location>
</feature>
<dbReference type="SMR" id="A2DVG1"/>
<gene>
    <name evidence="10" type="ORF">TVAG_209190</name>
</gene>
<evidence type="ECO:0000256" key="1">
    <source>
        <dbReference type="ARBA" id="ARBA00022741"/>
    </source>
</evidence>
<evidence type="ECO:0000313" key="10">
    <source>
        <dbReference type="EMBL" id="EAY15640.1"/>
    </source>
</evidence>
<dbReference type="Proteomes" id="UP000001542">
    <property type="component" value="Unassembled WGS sequence"/>
</dbReference>
<dbReference type="GO" id="GO:0005524">
    <property type="term" value="F:ATP binding"/>
    <property type="evidence" value="ECO:0007669"/>
    <property type="project" value="UniProtKB-KW"/>
</dbReference>
<evidence type="ECO:0000256" key="6">
    <source>
        <dbReference type="SAM" id="MobiDB-lite"/>
    </source>
</evidence>
<dbReference type="InterPro" id="IPR027417">
    <property type="entry name" value="P-loop_NTPase"/>
</dbReference>
<keyword evidence="3 10" id="KW-0347">Helicase</keyword>
<dbReference type="PANTHER" id="PTHR47959:SF1">
    <property type="entry name" value="ATP-DEPENDENT RNA HELICASE DBPA"/>
    <property type="match status" value="1"/>
</dbReference>
<evidence type="ECO:0000259" key="8">
    <source>
        <dbReference type="PROSITE" id="PS51194"/>
    </source>
</evidence>
<dbReference type="InParanoid" id="A2DVG1"/>
<evidence type="ECO:0000259" key="7">
    <source>
        <dbReference type="PROSITE" id="PS51192"/>
    </source>
</evidence>
<feature type="compositionally biased region" description="Basic and acidic residues" evidence="6">
    <location>
        <begin position="1"/>
        <end position="14"/>
    </location>
</feature>
<evidence type="ECO:0000256" key="4">
    <source>
        <dbReference type="ARBA" id="ARBA00022840"/>
    </source>
</evidence>
<dbReference type="Pfam" id="PF00270">
    <property type="entry name" value="DEAD"/>
    <property type="match status" value="1"/>
</dbReference>
<dbReference type="VEuPathDB" id="TrichDB:TVAG_209190"/>
<evidence type="ECO:0000256" key="2">
    <source>
        <dbReference type="ARBA" id="ARBA00022801"/>
    </source>
</evidence>
<evidence type="ECO:0000259" key="9">
    <source>
        <dbReference type="PROSITE" id="PS51195"/>
    </source>
</evidence>
<dbReference type="EMBL" id="DS113253">
    <property type="protein sequence ID" value="EAY15640.1"/>
    <property type="molecule type" value="Genomic_DNA"/>
</dbReference>
<evidence type="ECO:0000256" key="3">
    <source>
        <dbReference type="ARBA" id="ARBA00022806"/>
    </source>
</evidence>
<sequence>MSYYDDGRDGEEGGRAYGAGGYGGGSRAYGGRGGYRPRYDRGYDDGGRGGYGGRNDRGYGGRGRHEDFSYEAMTPAQDDPNFIPNWTTRVDDFDQMDLPPALLQGVYSYGFRAPSEIQAIAIGAIRDPSNRHVIAQAQSGTGKTGAFSIGVLSKIDVSQKTTQALVLAPTRELATQIFNVFKEIGSRIPGLDIAIFIGGAQRVVDAQARAASHPHICICTPGRALDLIVSGHLRVQNFKMAVLDEADQMLSDNFIEQVNDIMEYFPEDVQILLFSATISQSIFHIMNTFMNDPFRILIKKEQLTLEGIKQFYVDVQETSNKFDCLLDIYGSVSIQKAIIFANSKNAVDYISEQLQQHGFGVAPIHAGLDQLERDRIMRDFRTGTARVLISTDLLARGIDVQQVTLVINFELPKKLEQYIHRIGRSGRYGRKGVAINICDHEDMNVIEMLKNHYMTTINELPSDIERVVNEANAQWDEK</sequence>
<protein>
    <submittedName>
        <fullName evidence="10">DEAD/DEAH box helicase family protein</fullName>
    </submittedName>
</protein>
<dbReference type="KEGG" id="tva:4773647"/>
<dbReference type="InterPro" id="IPR011545">
    <property type="entry name" value="DEAD/DEAH_box_helicase_dom"/>
</dbReference>
<dbReference type="InterPro" id="IPR014001">
    <property type="entry name" value="Helicase_ATP-bd"/>
</dbReference>
<dbReference type="InterPro" id="IPR050079">
    <property type="entry name" value="DEAD_box_RNA_helicase"/>
</dbReference>
<reference evidence="10" key="1">
    <citation type="submission" date="2006-10" db="EMBL/GenBank/DDBJ databases">
        <authorList>
            <person name="Amadeo P."/>
            <person name="Zhao Q."/>
            <person name="Wortman J."/>
            <person name="Fraser-Liggett C."/>
            <person name="Carlton J."/>
        </authorList>
    </citation>
    <scope>NUCLEOTIDE SEQUENCE</scope>
    <source>
        <strain evidence="10">G3</strain>
    </source>
</reference>
<feature type="compositionally biased region" description="Basic and acidic residues" evidence="6">
    <location>
        <begin position="54"/>
        <end position="63"/>
    </location>
</feature>
<keyword evidence="11" id="KW-1185">Reference proteome</keyword>
<dbReference type="OrthoDB" id="10265785at2759"/>
<dbReference type="GO" id="GO:0016787">
    <property type="term" value="F:hydrolase activity"/>
    <property type="evidence" value="ECO:0007669"/>
    <property type="project" value="UniProtKB-KW"/>
</dbReference>
<dbReference type="SUPFAM" id="SSF52540">
    <property type="entry name" value="P-loop containing nucleoside triphosphate hydrolases"/>
    <property type="match status" value="1"/>
</dbReference>
<dbReference type="eggNOG" id="KOG0327">
    <property type="taxonomic scope" value="Eukaryota"/>
</dbReference>
<accession>A2DVG1</accession>
<feature type="short sequence motif" description="Q motif" evidence="5">
    <location>
        <begin position="91"/>
        <end position="119"/>
    </location>
</feature>
<dbReference type="GO" id="GO:0003729">
    <property type="term" value="F:mRNA binding"/>
    <property type="evidence" value="ECO:0000318"/>
    <property type="project" value="GO_Central"/>
</dbReference>
<dbReference type="AlphaFoldDB" id="A2DVG1"/>
<dbReference type="CDD" id="cd18787">
    <property type="entry name" value="SF2_C_DEAD"/>
    <property type="match status" value="1"/>
</dbReference>
<dbReference type="PROSITE" id="PS51194">
    <property type="entry name" value="HELICASE_CTER"/>
    <property type="match status" value="1"/>
</dbReference>